<sequence>MAKAPRDPLTLDLLSWRPKEPMTPVVPAPARSVEPEGWRLAERISLSVAGALRESDMPRDEVARRMSEFLGEDVSAHMLSAYASQARDDHNISFARLVALSHALGRLDLLDTGARLLGSAVVDQRYLPAIEEMILIDEIEEREQRRKQLRPKWRGR</sequence>
<name>A0A8G2F5X6_9PROT</name>
<dbReference type="EMBL" id="FNBW01000037">
    <property type="protein sequence ID" value="SDG61487.1"/>
    <property type="molecule type" value="Genomic_DNA"/>
</dbReference>
<dbReference type="OrthoDB" id="8450901at2"/>
<evidence type="ECO:0000313" key="1">
    <source>
        <dbReference type="EMBL" id="SDG61487.1"/>
    </source>
</evidence>
<organism evidence="1 2">
    <name type="scientific">Thalassobaculum litoreum DSM 18839</name>
    <dbReference type="NCBI Taxonomy" id="1123362"/>
    <lineage>
        <taxon>Bacteria</taxon>
        <taxon>Pseudomonadati</taxon>
        <taxon>Pseudomonadota</taxon>
        <taxon>Alphaproteobacteria</taxon>
        <taxon>Rhodospirillales</taxon>
        <taxon>Thalassobaculaceae</taxon>
        <taxon>Thalassobaculum</taxon>
    </lineage>
</organism>
<proteinExistence type="predicted"/>
<protein>
    <recommendedName>
        <fullName evidence="3">DNA transposition protein</fullName>
    </recommendedName>
</protein>
<dbReference type="AlphaFoldDB" id="A0A8G2F5X6"/>
<dbReference type="RefSeq" id="WP_139189491.1">
    <property type="nucleotide sequence ID" value="NZ_FNBW01000037.1"/>
</dbReference>
<reference evidence="1 2" key="1">
    <citation type="submission" date="2016-10" db="EMBL/GenBank/DDBJ databases">
        <authorList>
            <person name="Varghese N."/>
            <person name="Submissions S."/>
        </authorList>
    </citation>
    <scope>NUCLEOTIDE SEQUENCE [LARGE SCALE GENOMIC DNA]</scope>
    <source>
        <strain evidence="1 2">DSM 18839</strain>
    </source>
</reference>
<evidence type="ECO:0008006" key="3">
    <source>
        <dbReference type="Google" id="ProtNLM"/>
    </source>
</evidence>
<keyword evidence="2" id="KW-1185">Reference proteome</keyword>
<dbReference type="Proteomes" id="UP000198615">
    <property type="component" value="Unassembled WGS sequence"/>
</dbReference>
<gene>
    <name evidence="1" type="ORF">SAMN05660686_05023</name>
</gene>
<evidence type="ECO:0000313" key="2">
    <source>
        <dbReference type="Proteomes" id="UP000198615"/>
    </source>
</evidence>
<comment type="caution">
    <text evidence="1">The sequence shown here is derived from an EMBL/GenBank/DDBJ whole genome shotgun (WGS) entry which is preliminary data.</text>
</comment>
<accession>A0A8G2F5X6</accession>